<protein>
    <submittedName>
        <fullName evidence="1">Hypp5351 protein</fullName>
    </submittedName>
</protein>
<name>A0A8K0AGI7_BRALA</name>
<keyword evidence="2" id="KW-1185">Reference proteome</keyword>
<sequence length="195" mass="21449">MGDITIRANSIEKLLASLNPTKAAGPDGITPCVLRELAKELSPILTTIYQSSMRTGQVPQDWKEALVTPMFKKGEHYTASNYRPISLTSVPAKILEHVLVSAIMRHLDSNSILSAQQDGFCKYMYHSCETQLLEIVEEVSSAMEKGVATDVWHRVVQSVGRFAHNREVAGSKPPICPDVVPLGKALNTTFLTSLR</sequence>
<dbReference type="EMBL" id="OV696694">
    <property type="protein sequence ID" value="CAH1274650.1"/>
    <property type="molecule type" value="Genomic_DNA"/>
</dbReference>
<organism evidence="1 2">
    <name type="scientific">Branchiostoma lanceolatum</name>
    <name type="common">Common lancelet</name>
    <name type="synonym">Amphioxus lanceolatum</name>
    <dbReference type="NCBI Taxonomy" id="7740"/>
    <lineage>
        <taxon>Eukaryota</taxon>
        <taxon>Metazoa</taxon>
        <taxon>Chordata</taxon>
        <taxon>Cephalochordata</taxon>
        <taxon>Leptocardii</taxon>
        <taxon>Amphioxiformes</taxon>
        <taxon>Branchiostomatidae</taxon>
        <taxon>Branchiostoma</taxon>
    </lineage>
</organism>
<evidence type="ECO:0000313" key="2">
    <source>
        <dbReference type="Proteomes" id="UP000838412"/>
    </source>
</evidence>
<dbReference type="OrthoDB" id="6144109at2759"/>
<dbReference type="PANTHER" id="PTHR33395:SF22">
    <property type="entry name" value="REVERSE TRANSCRIPTASE DOMAIN-CONTAINING PROTEIN"/>
    <property type="match status" value="1"/>
</dbReference>
<gene>
    <name evidence="1" type="primary">Hypp5351</name>
    <name evidence="1" type="ORF">BLAG_LOCUS25592</name>
</gene>
<dbReference type="PANTHER" id="PTHR33395">
    <property type="entry name" value="TRANSCRIPTASE, PUTATIVE-RELATED-RELATED"/>
    <property type="match status" value="1"/>
</dbReference>
<dbReference type="AlphaFoldDB" id="A0A8K0AGI7"/>
<accession>A0A8K0AGI7</accession>
<evidence type="ECO:0000313" key="1">
    <source>
        <dbReference type="EMBL" id="CAH1274650.1"/>
    </source>
</evidence>
<dbReference type="GO" id="GO:0031012">
    <property type="term" value="C:extracellular matrix"/>
    <property type="evidence" value="ECO:0007669"/>
    <property type="project" value="TreeGrafter"/>
</dbReference>
<proteinExistence type="predicted"/>
<dbReference type="GO" id="GO:0061343">
    <property type="term" value="P:cell adhesion involved in heart morphogenesis"/>
    <property type="evidence" value="ECO:0007669"/>
    <property type="project" value="TreeGrafter"/>
</dbReference>
<dbReference type="Proteomes" id="UP000838412">
    <property type="component" value="Chromosome 9"/>
</dbReference>
<reference evidence="1" key="1">
    <citation type="submission" date="2022-01" db="EMBL/GenBank/DDBJ databases">
        <authorList>
            <person name="Braso-Vives M."/>
        </authorList>
    </citation>
    <scope>NUCLEOTIDE SEQUENCE</scope>
</reference>
<dbReference type="GO" id="GO:0007508">
    <property type="term" value="P:larval heart development"/>
    <property type="evidence" value="ECO:0007669"/>
    <property type="project" value="TreeGrafter"/>
</dbReference>